<dbReference type="InterPro" id="IPR009839">
    <property type="entry name" value="SseB_N"/>
</dbReference>
<keyword evidence="3" id="KW-1185">Reference proteome</keyword>
<name>A0ABY5AHJ9_9ACTO</name>
<dbReference type="EMBL" id="CP099547">
    <property type="protein sequence ID" value="USR78734.1"/>
    <property type="molecule type" value="Genomic_DNA"/>
</dbReference>
<feature type="domain" description="SseB protein N-terminal" evidence="1">
    <location>
        <begin position="29"/>
        <end position="148"/>
    </location>
</feature>
<proteinExistence type="predicted"/>
<reference evidence="2" key="1">
    <citation type="submission" date="2022-06" db="EMBL/GenBank/DDBJ databases">
        <title>Complete Genome Sequence of Arcanobacterium pinnipediorum strain DSM 28752 isolated from a harbour seal.</title>
        <authorList>
            <person name="Borowiak M."/>
            <person name="Kreitlow A."/>
            <person name="Alssahen M."/>
            <person name="Malorny B."/>
            <person name="Laemmler C."/>
            <person name="Prenger-Berninghoff E."/>
            <person name="Siebert U."/>
            <person name="Ploetz M."/>
            <person name="Abdulmawjood A."/>
        </authorList>
    </citation>
    <scope>NUCLEOTIDE SEQUENCE</scope>
    <source>
        <strain evidence="2">DSM 28752</strain>
    </source>
</reference>
<evidence type="ECO:0000259" key="1">
    <source>
        <dbReference type="Pfam" id="PF07179"/>
    </source>
</evidence>
<evidence type="ECO:0000313" key="3">
    <source>
        <dbReference type="Proteomes" id="UP001056109"/>
    </source>
</evidence>
<dbReference type="RefSeq" id="WP_252672548.1">
    <property type="nucleotide sequence ID" value="NZ_CP099547.1"/>
</dbReference>
<dbReference type="Proteomes" id="UP001056109">
    <property type="component" value="Chromosome"/>
</dbReference>
<protein>
    <submittedName>
        <fullName evidence="2">SseB family protein</fullName>
    </submittedName>
</protein>
<accession>A0ABY5AHJ9</accession>
<gene>
    <name evidence="2" type="ORF">NG665_04900</name>
</gene>
<dbReference type="Pfam" id="PF07179">
    <property type="entry name" value="SseB"/>
    <property type="match status" value="1"/>
</dbReference>
<evidence type="ECO:0000313" key="2">
    <source>
        <dbReference type="EMBL" id="USR78734.1"/>
    </source>
</evidence>
<organism evidence="2 3">
    <name type="scientific">Arcanobacterium pinnipediorum</name>
    <dbReference type="NCBI Taxonomy" id="1503041"/>
    <lineage>
        <taxon>Bacteria</taxon>
        <taxon>Bacillati</taxon>
        <taxon>Actinomycetota</taxon>
        <taxon>Actinomycetes</taxon>
        <taxon>Actinomycetales</taxon>
        <taxon>Actinomycetaceae</taxon>
        <taxon>Arcanobacterium</taxon>
    </lineage>
</organism>
<sequence length="239" mass="26070">MPNISALLTPNPFAGDDGSLPQDLKVAFSQPVAQRVQAIIKVLDRVLVPVIPHSHPGRDQDGRIKEHATAALDLSDDATTLHTHLIADGRHAVAVFSSVETLGGWNQKARPVPMGIESIALATLKQKIGQIVLDPGTEHETWISRSAVISLATGGNWLAPWADKKVAERLGELQQRIDHVLDIQITSDAYGRSVIDVFLPHETPVDRVILAAQELGRALEADPYLKARLDFVEIRPRQA</sequence>